<feature type="site" description="Important for substrate specificity" evidence="3">
    <location>
        <position position="148"/>
    </location>
</feature>
<evidence type="ECO:0000313" key="5">
    <source>
        <dbReference type="Proteomes" id="UP000671862"/>
    </source>
</evidence>
<dbReference type="InterPro" id="IPR029001">
    <property type="entry name" value="ITPase-like_fam"/>
</dbReference>
<comment type="function">
    <text evidence="3">Nucleoside triphosphate pyrophosphatase that hydrolyzes dTTP and UTP. May have a dual role in cell division arrest and in preventing the incorporation of modified nucleotides into cellular nucleic acids.</text>
</comment>
<organism evidence="4 5">
    <name type="scientific">Thermosipho ferrireducens</name>
    <dbReference type="NCBI Taxonomy" id="2571116"/>
    <lineage>
        <taxon>Bacteria</taxon>
        <taxon>Thermotogati</taxon>
        <taxon>Thermotogota</taxon>
        <taxon>Thermotogae</taxon>
        <taxon>Thermotogales</taxon>
        <taxon>Fervidobacteriaceae</taxon>
        <taxon>Thermosipho</taxon>
    </lineage>
</organism>
<keyword evidence="5" id="KW-1185">Reference proteome</keyword>
<dbReference type="PANTHER" id="PTHR43213:SF5">
    <property type="entry name" value="BIFUNCTIONAL DTTP_UTP PYROPHOSPHATASE_METHYLTRANSFERASE PROTEIN-RELATED"/>
    <property type="match status" value="1"/>
</dbReference>
<name>A0ABX7SA90_9BACT</name>
<dbReference type="Proteomes" id="UP000671862">
    <property type="component" value="Chromosome"/>
</dbReference>
<dbReference type="NCBIfam" id="TIGR00172">
    <property type="entry name" value="maf"/>
    <property type="match status" value="1"/>
</dbReference>
<comment type="caution">
    <text evidence="3">Lacks conserved residue(s) required for the propagation of feature annotation.</text>
</comment>
<proteinExistence type="inferred from homology"/>
<reference evidence="4 5" key="1">
    <citation type="submission" date="2021-03" db="EMBL/GenBank/DDBJ databases">
        <title>Thermosipho ferrireducens sp.nov., an anaerobic thermophilic iron-reducing bacterium isolated from a deep-sea hydrothermal sulfide deposits.</title>
        <authorList>
            <person name="Zeng X."/>
            <person name="Chen Y."/>
            <person name="Shao Z."/>
        </authorList>
    </citation>
    <scope>NUCLEOTIDE SEQUENCE [LARGE SCALE GENOMIC DNA]</scope>
    <source>
        <strain evidence="4 5">JL129W03</strain>
    </source>
</reference>
<protein>
    <recommendedName>
        <fullName evidence="3">dTTP/UTP pyrophosphatase</fullName>
        <shortName evidence="3">dTTPase/UTPase</shortName>
        <ecNumber evidence="3">3.6.1.9</ecNumber>
    </recommendedName>
    <alternativeName>
        <fullName evidence="3">Nucleoside triphosphate pyrophosphatase</fullName>
    </alternativeName>
    <alternativeName>
        <fullName evidence="3">Nucleotide pyrophosphatase</fullName>
        <shortName evidence="3">Nucleotide PPase</shortName>
    </alternativeName>
</protein>
<dbReference type="PIRSF" id="PIRSF006305">
    <property type="entry name" value="Maf"/>
    <property type="match status" value="1"/>
</dbReference>
<comment type="similarity">
    <text evidence="3">Belongs to the Maf family. YhdE subfamily.</text>
</comment>
<dbReference type="RefSeq" id="WP_207567557.1">
    <property type="nucleotide sequence ID" value="NZ_CP071446.1"/>
</dbReference>
<gene>
    <name evidence="4" type="primary">maf</name>
    <name evidence="4" type="ORF">JYK00_04865</name>
</gene>
<sequence>MRIVLASGSPRRRKLIKLLGLPYRIEIPKIDEKITGTPESIVISLARKKAMAVNYGEEEIIVAADTVVSIENKVLGKPDNFEEAYDILKLLSGNWHQVYTGVFVITNFESFGFFEKTYVKFRDIPDEFIRYYIASGNPFDKAGGYGIQEVGGLFVEKIVGDYYNVVGLPISRLWFELYSRGYIRYDGGATRKTFESRS</sequence>
<evidence type="ECO:0000313" key="4">
    <source>
        <dbReference type="EMBL" id="QTA38840.1"/>
    </source>
</evidence>
<comment type="cofactor">
    <cofactor evidence="1 3">
        <name>a divalent metal cation</name>
        <dbReference type="ChEBI" id="CHEBI:60240"/>
    </cofactor>
</comment>
<accession>A0ABX7SA90</accession>
<dbReference type="Gene3D" id="3.90.950.10">
    <property type="match status" value="1"/>
</dbReference>
<evidence type="ECO:0000256" key="2">
    <source>
        <dbReference type="ARBA" id="ARBA00022801"/>
    </source>
</evidence>
<dbReference type="PANTHER" id="PTHR43213">
    <property type="entry name" value="BIFUNCTIONAL DTTP/UTP PYROPHOSPHATASE/METHYLTRANSFERASE PROTEIN-RELATED"/>
    <property type="match status" value="1"/>
</dbReference>
<dbReference type="SUPFAM" id="SSF52972">
    <property type="entry name" value="ITPase-like"/>
    <property type="match status" value="1"/>
</dbReference>
<dbReference type="EC" id="3.6.1.9" evidence="3"/>
<comment type="catalytic activity">
    <reaction evidence="3">
        <text>UTP + H2O = UMP + diphosphate + H(+)</text>
        <dbReference type="Rhea" id="RHEA:29395"/>
        <dbReference type="ChEBI" id="CHEBI:15377"/>
        <dbReference type="ChEBI" id="CHEBI:15378"/>
        <dbReference type="ChEBI" id="CHEBI:33019"/>
        <dbReference type="ChEBI" id="CHEBI:46398"/>
        <dbReference type="ChEBI" id="CHEBI:57865"/>
        <dbReference type="EC" id="3.6.1.9"/>
    </reaction>
</comment>
<dbReference type="HAMAP" id="MF_00528">
    <property type="entry name" value="Maf"/>
    <property type="match status" value="1"/>
</dbReference>
<comment type="catalytic activity">
    <reaction evidence="3">
        <text>dTTP + H2O = dTMP + diphosphate + H(+)</text>
        <dbReference type="Rhea" id="RHEA:28534"/>
        <dbReference type="ChEBI" id="CHEBI:15377"/>
        <dbReference type="ChEBI" id="CHEBI:15378"/>
        <dbReference type="ChEBI" id="CHEBI:33019"/>
        <dbReference type="ChEBI" id="CHEBI:37568"/>
        <dbReference type="ChEBI" id="CHEBI:63528"/>
        <dbReference type="EC" id="3.6.1.9"/>
    </reaction>
</comment>
<dbReference type="EMBL" id="CP071446">
    <property type="protein sequence ID" value="QTA38840.1"/>
    <property type="molecule type" value="Genomic_DNA"/>
</dbReference>
<dbReference type="InterPro" id="IPR003697">
    <property type="entry name" value="Maf-like"/>
</dbReference>
<feature type="site" description="Important for substrate specificity" evidence="3">
    <location>
        <position position="66"/>
    </location>
</feature>
<dbReference type="Pfam" id="PF02545">
    <property type="entry name" value="Maf"/>
    <property type="match status" value="1"/>
</dbReference>
<keyword evidence="3" id="KW-0546">Nucleotide metabolism</keyword>
<keyword evidence="2 3" id="KW-0378">Hydrolase</keyword>
<comment type="subcellular location">
    <subcellularLocation>
        <location evidence="3">Cytoplasm</location>
    </subcellularLocation>
</comment>
<evidence type="ECO:0000256" key="1">
    <source>
        <dbReference type="ARBA" id="ARBA00001968"/>
    </source>
</evidence>
<keyword evidence="3" id="KW-0963">Cytoplasm</keyword>
<dbReference type="CDD" id="cd00555">
    <property type="entry name" value="Maf"/>
    <property type="match status" value="1"/>
</dbReference>
<feature type="active site" description="Proton acceptor" evidence="3">
    <location>
        <position position="65"/>
    </location>
</feature>
<feature type="site" description="Important for substrate specificity" evidence="3">
    <location>
        <position position="11"/>
    </location>
</feature>
<evidence type="ECO:0000256" key="3">
    <source>
        <dbReference type="HAMAP-Rule" id="MF_00528"/>
    </source>
</evidence>